<dbReference type="Proteomes" id="UP001595952">
    <property type="component" value="Unassembled WGS sequence"/>
</dbReference>
<keyword evidence="2" id="KW-1185">Reference proteome</keyword>
<dbReference type="RefSeq" id="WP_380061561.1">
    <property type="nucleotide sequence ID" value="NZ_JBHSEI010000006.1"/>
</dbReference>
<evidence type="ECO:0000313" key="1">
    <source>
        <dbReference type="EMBL" id="MFC4638552.1"/>
    </source>
</evidence>
<sequence length="71" mass="8051">MSRTQRQVFTLVYACPGLTLNELAHHTGLNPVTIARQVRSLEQVRPAVTNTARLRRRMCRLVSPAPWTVNP</sequence>
<dbReference type="Gene3D" id="1.10.10.10">
    <property type="entry name" value="Winged helix-like DNA-binding domain superfamily/Winged helix DNA-binding domain"/>
    <property type="match status" value="1"/>
</dbReference>
<gene>
    <name evidence="1" type="ORF">ACFO0D_09375</name>
</gene>
<accession>A0ABV9I8A7</accession>
<organism evidence="1 2">
    <name type="scientific">Deinococcus hohokamensis</name>
    <dbReference type="NCBI Taxonomy" id="309883"/>
    <lineage>
        <taxon>Bacteria</taxon>
        <taxon>Thermotogati</taxon>
        <taxon>Deinococcota</taxon>
        <taxon>Deinococci</taxon>
        <taxon>Deinococcales</taxon>
        <taxon>Deinococcaceae</taxon>
        <taxon>Deinococcus</taxon>
    </lineage>
</organism>
<dbReference type="InterPro" id="IPR036388">
    <property type="entry name" value="WH-like_DNA-bd_sf"/>
</dbReference>
<dbReference type="SUPFAM" id="SSF46785">
    <property type="entry name" value="Winged helix' DNA-binding domain"/>
    <property type="match status" value="1"/>
</dbReference>
<reference evidence="2" key="1">
    <citation type="journal article" date="2019" name="Int. J. Syst. Evol. Microbiol.">
        <title>The Global Catalogue of Microorganisms (GCM) 10K type strain sequencing project: providing services to taxonomists for standard genome sequencing and annotation.</title>
        <authorList>
            <consortium name="The Broad Institute Genomics Platform"/>
            <consortium name="The Broad Institute Genome Sequencing Center for Infectious Disease"/>
            <person name="Wu L."/>
            <person name="Ma J."/>
        </authorList>
    </citation>
    <scope>NUCLEOTIDE SEQUENCE [LARGE SCALE GENOMIC DNA]</scope>
    <source>
        <strain evidence="2">CCUG 55995</strain>
    </source>
</reference>
<dbReference type="Pfam" id="PF13412">
    <property type="entry name" value="HTH_24"/>
    <property type="match status" value="1"/>
</dbReference>
<name>A0ABV9I8A7_9DEIO</name>
<dbReference type="InterPro" id="IPR036390">
    <property type="entry name" value="WH_DNA-bd_sf"/>
</dbReference>
<proteinExistence type="predicted"/>
<evidence type="ECO:0000313" key="2">
    <source>
        <dbReference type="Proteomes" id="UP001595952"/>
    </source>
</evidence>
<dbReference type="EMBL" id="JBHSEI010000006">
    <property type="protein sequence ID" value="MFC4638552.1"/>
    <property type="molecule type" value="Genomic_DNA"/>
</dbReference>
<comment type="caution">
    <text evidence="1">The sequence shown here is derived from an EMBL/GenBank/DDBJ whole genome shotgun (WGS) entry which is preliminary data.</text>
</comment>
<protein>
    <submittedName>
        <fullName evidence="1">Winged helix-turn-helix domain-containing protein</fullName>
    </submittedName>
</protein>